<feature type="transmembrane region" description="Helical" evidence="7">
    <location>
        <begin position="12"/>
        <end position="33"/>
    </location>
</feature>
<comment type="subcellular location">
    <subcellularLocation>
        <location evidence="1">Cell membrane</location>
        <topology evidence="1">Multi-pass membrane protein</topology>
    </subcellularLocation>
</comment>
<evidence type="ECO:0000256" key="1">
    <source>
        <dbReference type="ARBA" id="ARBA00004651"/>
    </source>
</evidence>
<feature type="transmembrane region" description="Helical" evidence="7">
    <location>
        <begin position="146"/>
        <end position="165"/>
    </location>
</feature>
<accession>A0A9X1LEI1</accession>
<reference evidence="8" key="1">
    <citation type="submission" date="2021-10" db="EMBL/GenBank/DDBJ databases">
        <title>Marinomonas pontica sp. nov., isolated from the Black Sea.</title>
        <authorList>
            <person name="Zhao L.-H."/>
            <person name="Xue J.-H."/>
        </authorList>
    </citation>
    <scope>NUCLEOTIDE SEQUENCE</scope>
    <source>
        <strain evidence="8">E8</strain>
    </source>
</reference>
<evidence type="ECO:0000256" key="6">
    <source>
        <dbReference type="ARBA" id="ARBA00023136"/>
    </source>
</evidence>
<dbReference type="InterPro" id="IPR050833">
    <property type="entry name" value="Poly_Biosynth_Transport"/>
</dbReference>
<evidence type="ECO:0000256" key="7">
    <source>
        <dbReference type="SAM" id="Phobius"/>
    </source>
</evidence>
<evidence type="ECO:0000256" key="3">
    <source>
        <dbReference type="ARBA" id="ARBA00022475"/>
    </source>
</evidence>
<name>A0A9X1LEI1_9GAMM</name>
<dbReference type="PANTHER" id="PTHR30250:SF10">
    <property type="entry name" value="LIPOPOLYSACCHARIDE BIOSYNTHESIS PROTEIN WZXC"/>
    <property type="match status" value="1"/>
</dbReference>
<evidence type="ECO:0000313" key="8">
    <source>
        <dbReference type="EMBL" id="MCB5161516.1"/>
    </source>
</evidence>
<evidence type="ECO:0000256" key="5">
    <source>
        <dbReference type="ARBA" id="ARBA00022989"/>
    </source>
</evidence>
<keyword evidence="4 7" id="KW-0812">Transmembrane</keyword>
<dbReference type="RefSeq" id="WP_226753891.1">
    <property type="nucleotide sequence ID" value="NZ_JAJATW010000007.1"/>
</dbReference>
<gene>
    <name evidence="8" type="ORF">LG368_06330</name>
</gene>
<comment type="caution">
    <text evidence="8">The sequence shown here is derived from an EMBL/GenBank/DDBJ whole genome shotgun (WGS) entry which is preliminary data.</text>
</comment>
<dbReference type="EMBL" id="JAJATW010000007">
    <property type="protein sequence ID" value="MCB5161516.1"/>
    <property type="molecule type" value="Genomic_DNA"/>
</dbReference>
<dbReference type="Proteomes" id="UP001139095">
    <property type="component" value="Unassembled WGS sequence"/>
</dbReference>
<feature type="transmembrane region" description="Helical" evidence="7">
    <location>
        <begin position="114"/>
        <end position="134"/>
    </location>
</feature>
<keyword evidence="9" id="KW-1185">Reference proteome</keyword>
<keyword evidence="3" id="KW-1003">Cell membrane</keyword>
<dbReference type="Pfam" id="PF13440">
    <property type="entry name" value="Polysacc_synt_3"/>
    <property type="match status" value="1"/>
</dbReference>
<feature type="transmembrane region" description="Helical" evidence="7">
    <location>
        <begin position="39"/>
        <end position="58"/>
    </location>
</feature>
<evidence type="ECO:0000313" key="9">
    <source>
        <dbReference type="Proteomes" id="UP001139095"/>
    </source>
</evidence>
<sequence>MHNKKSIKSGFIWSAVDSLGTQAIALVISITLANILGPSVFGLVAMVSIFMAIANTFVNSGFNSALIRKIDRSEVDFSTTFYFGLVVSILCYLLLFTGAPYIAVFYNQPELTALVRVMGLVVVVINAFAAIPRVKLTVNLNFKVQAKCNFIALLFSSITALVLAYLEYGVWVLVAQQLVMNLINVIMLNIMTPWRPREKFCNESFKELFGFGSKLLVSGLIDTIYMNIYGLIIGKYFSAAQLGLFNQAQKLSMLPATTSTSSYNTDQNLFEVNSRFRL</sequence>
<keyword evidence="5 7" id="KW-1133">Transmembrane helix</keyword>
<proteinExistence type="inferred from homology"/>
<comment type="similarity">
    <text evidence="2">Belongs to the polysaccharide synthase family.</text>
</comment>
<dbReference type="PANTHER" id="PTHR30250">
    <property type="entry name" value="PST FAMILY PREDICTED COLANIC ACID TRANSPORTER"/>
    <property type="match status" value="1"/>
</dbReference>
<keyword evidence="6 7" id="KW-0472">Membrane</keyword>
<feature type="transmembrane region" description="Helical" evidence="7">
    <location>
        <begin position="79"/>
        <end position="102"/>
    </location>
</feature>
<dbReference type="AlphaFoldDB" id="A0A9X1LEI1"/>
<evidence type="ECO:0000256" key="2">
    <source>
        <dbReference type="ARBA" id="ARBA00007430"/>
    </source>
</evidence>
<dbReference type="GO" id="GO:0005886">
    <property type="term" value="C:plasma membrane"/>
    <property type="evidence" value="ECO:0007669"/>
    <property type="project" value="UniProtKB-SubCell"/>
</dbReference>
<evidence type="ECO:0000256" key="4">
    <source>
        <dbReference type="ARBA" id="ARBA00022692"/>
    </source>
</evidence>
<organism evidence="8 9">
    <name type="scientific">Marinomonas algarum</name>
    <dbReference type="NCBI Taxonomy" id="2883105"/>
    <lineage>
        <taxon>Bacteria</taxon>
        <taxon>Pseudomonadati</taxon>
        <taxon>Pseudomonadota</taxon>
        <taxon>Gammaproteobacteria</taxon>
        <taxon>Oceanospirillales</taxon>
        <taxon>Oceanospirillaceae</taxon>
        <taxon>Marinomonas</taxon>
    </lineage>
</organism>
<protein>
    <submittedName>
        <fullName evidence="8">Oligosaccharide flippase family protein</fullName>
    </submittedName>
</protein>